<feature type="transmembrane region" description="Helical" evidence="5">
    <location>
        <begin position="622"/>
        <end position="641"/>
    </location>
</feature>
<keyword evidence="5" id="KW-1133">Transmembrane helix</keyword>
<evidence type="ECO:0000256" key="1">
    <source>
        <dbReference type="ARBA" id="ARBA00004229"/>
    </source>
</evidence>
<comment type="similarity">
    <text evidence="2">Belongs to the short-chain dehydrogenases/reductases (SDR) family.</text>
</comment>
<dbReference type="Pfam" id="PF13561">
    <property type="entry name" value="adh_short_C2"/>
    <property type="match status" value="2"/>
</dbReference>
<evidence type="ECO:0000256" key="3">
    <source>
        <dbReference type="ARBA" id="ARBA00022528"/>
    </source>
</evidence>
<feature type="transmembrane region" description="Helical" evidence="5">
    <location>
        <begin position="718"/>
        <end position="744"/>
    </location>
</feature>
<dbReference type="Pfam" id="PF00106">
    <property type="entry name" value="adh_short"/>
    <property type="match status" value="1"/>
</dbReference>
<dbReference type="InterPro" id="IPR000719">
    <property type="entry name" value="Prot_kinase_dom"/>
</dbReference>
<dbReference type="SMART" id="SM00219">
    <property type="entry name" value="TyrKc"/>
    <property type="match status" value="1"/>
</dbReference>
<dbReference type="InterPro" id="IPR020635">
    <property type="entry name" value="Tyr_kinase_cat_dom"/>
</dbReference>
<gene>
    <name evidence="7" type="ORF">HID58_010313</name>
</gene>
<dbReference type="Proteomes" id="UP000824890">
    <property type="component" value="Unassembled WGS sequence"/>
</dbReference>
<dbReference type="EMBL" id="JAGKQM010000003">
    <property type="protein sequence ID" value="KAH0933196.1"/>
    <property type="molecule type" value="Genomic_DNA"/>
</dbReference>
<keyword evidence="5" id="KW-0472">Membrane</keyword>
<dbReference type="PANTHER" id="PTHR42820:SF18">
    <property type="entry name" value="3-OXOACYL-[ACYL-CARRIER-PROTEIN] REDUCTASE"/>
    <property type="match status" value="1"/>
</dbReference>
<dbReference type="InterPro" id="IPR011009">
    <property type="entry name" value="Kinase-like_dom_sf"/>
</dbReference>
<dbReference type="PROSITE" id="PS00061">
    <property type="entry name" value="ADH_SHORT"/>
    <property type="match status" value="1"/>
</dbReference>
<evidence type="ECO:0000256" key="5">
    <source>
        <dbReference type="SAM" id="Phobius"/>
    </source>
</evidence>
<dbReference type="SUPFAM" id="SSF56112">
    <property type="entry name" value="Protein kinase-like (PK-like)"/>
    <property type="match status" value="1"/>
</dbReference>
<name>A0ABQ8DUZ1_BRANA</name>
<dbReference type="SUPFAM" id="SSF51735">
    <property type="entry name" value="NAD(P)-binding Rossmann-fold domains"/>
    <property type="match status" value="2"/>
</dbReference>
<feature type="transmembrane region" description="Helical" evidence="5">
    <location>
        <begin position="824"/>
        <end position="846"/>
    </location>
</feature>
<dbReference type="InterPro" id="IPR020904">
    <property type="entry name" value="Sc_DH/Rdtase_CS"/>
</dbReference>
<comment type="subcellular location">
    <subcellularLocation>
        <location evidence="1">Plastid</location>
        <location evidence="1">Chloroplast</location>
    </subcellularLocation>
</comment>
<evidence type="ECO:0000256" key="2">
    <source>
        <dbReference type="ARBA" id="ARBA00006484"/>
    </source>
</evidence>
<feature type="domain" description="Protein kinase" evidence="6">
    <location>
        <begin position="723"/>
        <end position="975"/>
    </location>
</feature>
<organism evidence="7 8">
    <name type="scientific">Brassica napus</name>
    <name type="common">Rape</name>
    <dbReference type="NCBI Taxonomy" id="3708"/>
    <lineage>
        <taxon>Eukaryota</taxon>
        <taxon>Viridiplantae</taxon>
        <taxon>Streptophyta</taxon>
        <taxon>Embryophyta</taxon>
        <taxon>Tracheophyta</taxon>
        <taxon>Spermatophyta</taxon>
        <taxon>Magnoliopsida</taxon>
        <taxon>eudicotyledons</taxon>
        <taxon>Gunneridae</taxon>
        <taxon>Pentapetalae</taxon>
        <taxon>rosids</taxon>
        <taxon>malvids</taxon>
        <taxon>Brassicales</taxon>
        <taxon>Brassicaceae</taxon>
        <taxon>Brassiceae</taxon>
        <taxon>Brassica</taxon>
    </lineage>
</organism>
<comment type="caution">
    <text evidence="7">The sequence shown here is derived from an EMBL/GenBank/DDBJ whole genome shotgun (WGS) entry which is preliminary data.</text>
</comment>
<keyword evidence="4" id="KW-0934">Plastid</keyword>
<evidence type="ECO:0000259" key="6">
    <source>
        <dbReference type="PROSITE" id="PS50011"/>
    </source>
</evidence>
<keyword evidence="3" id="KW-0150">Chloroplast</keyword>
<dbReference type="PANTHER" id="PTHR42820">
    <property type="entry name" value="SHORT-CHAIN DEHYDROGENASE REDUCTASE"/>
    <property type="match status" value="1"/>
</dbReference>
<feature type="transmembrane region" description="Helical" evidence="5">
    <location>
        <begin position="680"/>
        <end position="706"/>
    </location>
</feature>
<evidence type="ECO:0000256" key="4">
    <source>
        <dbReference type="ARBA" id="ARBA00022640"/>
    </source>
</evidence>
<dbReference type="InterPro" id="IPR002347">
    <property type="entry name" value="SDR_fam"/>
</dbReference>
<feature type="non-terminal residue" evidence="7">
    <location>
        <position position="1"/>
    </location>
</feature>
<keyword evidence="8" id="KW-1185">Reference proteome</keyword>
<proteinExistence type="inferred from homology"/>
<evidence type="ECO:0000313" key="7">
    <source>
        <dbReference type="EMBL" id="KAH0933196.1"/>
    </source>
</evidence>
<evidence type="ECO:0000313" key="8">
    <source>
        <dbReference type="Proteomes" id="UP000824890"/>
    </source>
</evidence>
<sequence>CSKIEIHQQCREAGKLDGKVVIITGGASGIGAEAARLFTEHGAKVVIVDLQEELGLSVALSIGKDMVTYYHCDVTNEMEVENAVKFTVGKYGKLDVLLSNAGIMDQPGSVLDMNLEQFDRIMSVNVRGAAAFIKHAARAMVEKGTRGSIICMTSCAAEIGGSGAHAYTASKHGLLGLVRSACGDLGKYGIRVNGVAPYAVATRMNSSDEETARTVEEYFAAAGILKGVVLKVGHVAQAALFLASDDSAYVSGHNLVVDGGYSVVKNKIGWQSRGASGIGAESARLFTDHGAKVVIVDIQEVLGQNVAVSIGKDKAKIENAVKFTVEKHGKLGVLFSNAGVLDTPGSILDLNLKHFDRVMGVNVRGATAFIKHAARAMGPHGYTASKHALLGLIKSACGELGKHGIRVNGVAPFAVATAMTSRDEETAKQVEGYCEAVGILKGVVLKPNHVAKAALFLASDDSIYISGHNLVLDGGFSVSWLQSLRRCGSYCAEKEAALTLKIRRTIASYSLDQDQRALVRLGYGRAAGEGYILAGFSSLGPSLFSPWLLYWLGTSWNGTQASSSITLSMGIVASLYGCLEHYKEPTSGVCEDAVENKVGDNEFRERLGVYGCFMETIFQTSAGAVVLTDVVFWLVIVPFLSNTHLGLNTLMICMHTANAGFLILDTLLNSLTFPWFRMGYFVIWSCLYIVFQWIIHACGLLTWWPYPFLELDRPWAPLWYLGMAVVHIPCYGVYAAITTLTTVVTIEMASHERPCTTRRVRALLPQTLDLAGAIHLVELEHGELHLLVLPQKKFERESTLFLHVVLFPTITPGRLLTLARGCSFSIFLAGFVSGYYPLISGVLSWYQRVEIAAGAARALEYLHEKVNPHIIHRDTKSSNVLLFEDDVAKVSDFHLSNQATDMAARLYSARVLGTFASRGVVLLEILTGRKPVNHRLPRGQQSLVTWVLTPLSPSHLFSYMSCRLQKTFTYASRYN</sequence>
<dbReference type="PROSITE" id="PS50011">
    <property type="entry name" value="PROTEIN_KINASE_DOM"/>
    <property type="match status" value="1"/>
</dbReference>
<reference evidence="7 8" key="1">
    <citation type="submission" date="2021-05" db="EMBL/GenBank/DDBJ databases">
        <title>Genome Assembly of Synthetic Allotetraploid Brassica napus Reveals Homoeologous Exchanges between Subgenomes.</title>
        <authorList>
            <person name="Davis J.T."/>
        </authorList>
    </citation>
    <scope>NUCLEOTIDE SEQUENCE [LARGE SCALE GENOMIC DNA]</scope>
    <source>
        <strain evidence="8">cv. Da-Ae</strain>
        <tissue evidence="7">Seedling</tissue>
    </source>
</reference>
<dbReference type="Gene3D" id="3.40.50.720">
    <property type="entry name" value="NAD(P)-binding Rossmann-like Domain"/>
    <property type="match status" value="3"/>
</dbReference>
<dbReference type="Pfam" id="PF07714">
    <property type="entry name" value="PK_Tyr_Ser-Thr"/>
    <property type="match status" value="1"/>
</dbReference>
<dbReference type="PRINTS" id="PR00081">
    <property type="entry name" value="GDHRDH"/>
</dbReference>
<dbReference type="Gene3D" id="1.10.510.10">
    <property type="entry name" value="Transferase(Phosphotransferase) domain 1"/>
    <property type="match status" value="1"/>
</dbReference>
<keyword evidence="5" id="KW-0812">Transmembrane</keyword>
<accession>A0ABQ8DUZ1</accession>
<protein>
    <recommendedName>
        <fullName evidence="6">Protein kinase domain-containing protein</fullName>
    </recommendedName>
</protein>
<dbReference type="InterPro" id="IPR036291">
    <property type="entry name" value="NAD(P)-bd_dom_sf"/>
</dbReference>
<dbReference type="InterPro" id="IPR001245">
    <property type="entry name" value="Ser-Thr/Tyr_kinase_cat_dom"/>
</dbReference>